<dbReference type="EMBL" id="MAXA01000249">
    <property type="protein sequence ID" value="OHV22197.1"/>
    <property type="molecule type" value="Genomic_DNA"/>
</dbReference>
<evidence type="ECO:0000313" key="3">
    <source>
        <dbReference type="Proteomes" id="UP000179769"/>
    </source>
</evidence>
<organism evidence="2 3">
    <name type="scientific">Parafrankia soli</name>
    <dbReference type="NCBI Taxonomy" id="2599596"/>
    <lineage>
        <taxon>Bacteria</taxon>
        <taxon>Bacillati</taxon>
        <taxon>Actinomycetota</taxon>
        <taxon>Actinomycetes</taxon>
        <taxon>Frankiales</taxon>
        <taxon>Frankiaceae</taxon>
        <taxon>Parafrankia</taxon>
    </lineage>
</organism>
<proteinExistence type="predicted"/>
<evidence type="ECO:0000313" key="2">
    <source>
        <dbReference type="EMBL" id="OHV22197.1"/>
    </source>
</evidence>
<feature type="compositionally biased region" description="Polar residues" evidence="1">
    <location>
        <begin position="110"/>
        <end position="120"/>
    </location>
</feature>
<feature type="compositionally biased region" description="Basic and acidic residues" evidence="1">
    <location>
        <begin position="87"/>
        <end position="107"/>
    </location>
</feature>
<reference evidence="3" key="1">
    <citation type="submission" date="2016-07" db="EMBL/GenBank/DDBJ databases">
        <title>Frankia sp. NRRL B-16219 Genome sequencing.</title>
        <authorList>
            <person name="Ghodhbane-Gtari F."/>
            <person name="Swanson E."/>
            <person name="Gueddou A."/>
            <person name="Louati M."/>
            <person name="Nouioui I."/>
            <person name="Hezbri K."/>
            <person name="Abebe-Akele F."/>
            <person name="Simpson S."/>
            <person name="Morris K."/>
            <person name="Thomas K."/>
            <person name="Gtari M."/>
            <person name="Tisa L.S."/>
        </authorList>
    </citation>
    <scope>NUCLEOTIDE SEQUENCE [LARGE SCALE GENOMIC DNA]</scope>
    <source>
        <strain evidence="3">NRRL B-16219</strain>
    </source>
</reference>
<comment type="caution">
    <text evidence="2">The sequence shown here is derived from an EMBL/GenBank/DDBJ whole genome shotgun (WGS) entry which is preliminary data.</text>
</comment>
<dbReference type="AlphaFoldDB" id="A0A1S1PLR8"/>
<protein>
    <submittedName>
        <fullName evidence="2">Uncharacterized protein</fullName>
    </submittedName>
</protein>
<gene>
    <name evidence="2" type="ORF">BBK14_25880</name>
</gene>
<accession>A0A1S1PLR8</accession>
<sequence length="120" mass="13205">MDLVAHRSVFAYRGRFPAAAATGVPTTGQRADIEARRARQDSSDQREAALSAEPTLAKDPTLRMDAADPIDPIDSTEPTEPMESTDPCDHRHRTESCEPIDHREPELGRMSTSFQQGSDV</sequence>
<evidence type="ECO:0000256" key="1">
    <source>
        <dbReference type="SAM" id="MobiDB-lite"/>
    </source>
</evidence>
<feature type="region of interest" description="Disordered" evidence="1">
    <location>
        <begin position="19"/>
        <end position="120"/>
    </location>
</feature>
<feature type="compositionally biased region" description="Basic and acidic residues" evidence="1">
    <location>
        <begin position="31"/>
        <end position="47"/>
    </location>
</feature>
<dbReference type="Proteomes" id="UP000179769">
    <property type="component" value="Unassembled WGS sequence"/>
</dbReference>
<keyword evidence="3" id="KW-1185">Reference proteome</keyword>
<name>A0A1S1PLR8_9ACTN</name>